<gene>
    <name evidence="4" type="ORF">CCASEI_00810</name>
</gene>
<name>A0ABN4CCH3_9CORY</name>
<proteinExistence type="predicted"/>
<dbReference type="Proteomes" id="UP000019226">
    <property type="component" value="Chromosome"/>
</dbReference>
<dbReference type="SMART" id="SM00332">
    <property type="entry name" value="PP2Cc"/>
    <property type="match status" value="1"/>
</dbReference>
<evidence type="ECO:0000256" key="1">
    <source>
        <dbReference type="SAM" id="MobiDB-lite"/>
    </source>
</evidence>
<reference evidence="5" key="1">
    <citation type="submission" date="2013-02" db="EMBL/GenBank/DDBJ databases">
        <title>The complete genome sequence of Corynebacterium casei LMG S-19264 (=DSM 44701).</title>
        <authorList>
            <person name="Ruckert C."/>
            <person name="Albersmeier A."/>
            <person name="Kalinowski J."/>
        </authorList>
    </citation>
    <scope>NUCLEOTIDE SEQUENCE [LARGE SCALE GENOMIC DNA]</scope>
    <source>
        <strain evidence="5">LMG S-19264</strain>
    </source>
</reference>
<dbReference type="GeneID" id="82879075"/>
<sequence length="580" mass="60507">MLKLNFTAASDRGLVRGNNEDSAYAGPYLLALADGMGGHAAGEVASQLMITHLMGLDKNPGDNDMLALLGTVSTEANWSISEHIKQHPETDGMGTTLTSMMFNGSQFAVCHAGDSRGYLLRDNKLQQVTKDDTYVQSLVDEGKLDPEDVTSHPQKSLILKAYNGRDVEPTLFLFDAQPGDRILLCSDGLSDPVTASTIETALAAGPIEEVASRLVELALRSGGPDNVTIVLADVVEATEEEIAAAKEQGISNPADADTSKFAATAGISEEQAAAEKAASINPQAILVGAIAGEVPEPTHPDSAASRAAALNRRSQVIEPYSGPTTAKGAPRATLSPTGGNPTNPVNGDSGAAGSADGSSEGATDPADEEPRRPRRRFFGWPLIVSIIVIITLVAGVWFVGKNYLNNNYYVAVADAATADADAGAEEATAVEDESSTPSESTDASDAPEGSEAAEPAGESESADAEAAEVPAGQEITIKQGVDVELFGRSLNQPYQVACLREDGALQLAGASCPSGTQAFTLSDLPPSERSAVGNLEAGSYDEVQSQLTKLSERALPKCRESTTDKDKFRSTPGIDCREVN</sequence>
<accession>A0ABN4CCH3</accession>
<keyword evidence="5" id="KW-1185">Reference proteome</keyword>
<dbReference type="SMART" id="SM00331">
    <property type="entry name" value="PP2C_SIG"/>
    <property type="match status" value="1"/>
</dbReference>
<evidence type="ECO:0000256" key="2">
    <source>
        <dbReference type="SAM" id="Phobius"/>
    </source>
</evidence>
<keyword evidence="2" id="KW-0812">Transmembrane</keyword>
<dbReference type="CDD" id="cd00143">
    <property type="entry name" value="PP2Cc"/>
    <property type="match status" value="1"/>
</dbReference>
<evidence type="ECO:0000259" key="3">
    <source>
        <dbReference type="PROSITE" id="PS51746"/>
    </source>
</evidence>
<dbReference type="PROSITE" id="PS51746">
    <property type="entry name" value="PPM_2"/>
    <property type="match status" value="1"/>
</dbReference>
<feature type="region of interest" description="Disordered" evidence="1">
    <location>
        <begin position="558"/>
        <end position="580"/>
    </location>
</feature>
<feature type="compositionally biased region" description="Polar residues" evidence="1">
    <location>
        <begin position="334"/>
        <end position="346"/>
    </location>
</feature>
<feature type="compositionally biased region" description="Acidic residues" evidence="1">
    <location>
        <begin position="423"/>
        <end position="434"/>
    </location>
</feature>
<dbReference type="InterPro" id="IPR001932">
    <property type="entry name" value="PPM-type_phosphatase-like_dom"/>
</dbReference>
<feature type="transmembrane region" description="Helical" evidence="2">
    <location>
        <begin position="377"/>
        <end position="399"/>
    </location>
</feature>
<feature type="domain" description="PPM-type phosphatase" evidence="3">
    <location>
        <begin position="5"/>
        <end position="234"/>
    </location>
</feature>
<feature type="region of interest" description="Disordered" evidence="1">
    <location>
        <begin position="316"/>
        <end position="372"/>
    </location>
</feature>
<feature type="compositionally biased region" description="Low complexity" evidence="1">
    <location>
        <begin position="347"/>
        <end position="362"/>
    </location>
</feature>
<keyword evidence="2" id="KW-1133">Transmembrane helix</keyword>
<dbReference type="Pfam" id="PF13672">
    <property type="entry name" value="PP2C_2"/>
    <property type="match status" value="1"/>
</dbReference>
<dbReference type="SUPFAM" id="SSF81606">
    <property type="entry name" value="PP2C-like"/>
    <property type="match status" value="1"/>
</dbReference>
<organism evidence="4 5">
    <name type="scientific">Corynebacterium casei LMG S-19264</name>
    <dbReference type="NCBI Taxonomy" id="1285583"/>
    <lineage>
        <taxon>Bacteria</taxon>
        <taxon>Bacillati</taxon>
        <taxon>Actinomycetota</taxon>
        <taxon>Actinomycetes</taxon>
        <taxon>Mycobacteriales</taxon>
        <taxon>Corynebacteriaceae</taxon>
        <taxon>Corynebacterium</taxon>
    </lineage>
</organism>
<evidence type="ECO:0000313" key="4">
    <source>
        <dbReference type="EMBL" id="AHI18747.1"/>
    </source>
</evidence>
<protein>
    <submittedName>
        <fullName evidence="4">Serine/threonine protein phosphatase</fullName>
    </submittedName>
</protein>
<keyword evidence="2" id="KW-0472">Membrane</keyword>
<dbReference type="EMBL" id="CP004350">
    <property type="protein sequence ID" value="AHI18747.1"/>
    <property type="molecule type" value="Genomic_DNA"/>
</dbReference>
<evidence type="ECO:0000313" key="5">
    <source>
        <dbReference type="Proteomes" id="UP000019226"/>
    </source>
</evidence>
<feature type="region of interest" description="Disordered" evidence="1">
    <location>
        <begin position="423"/>
        <end position="471"/>
    </location>
</feature>
<feature type="compositionally biased region" description="Low complexity" evidence="1">
    <location>
        <begin position="435"/>
        <end position="459"/>
    </location>
</feature>
<dbReference type="Gene3D" id="3.60.40.10">
    <property type="entry name" value="PPM-type phosphatase domain"/>
    <property type="match status" value="1"/>
</dbReference>
<dbReference type="RefSeq" id="WP_006823869.1">
    <property type="nucleotide sequence ID" value="NZ_CP004350.1"/>
</dbReference>
<dbReference type="InterPro" id="IPR036457">
    <property type="entry name" value="PPM-type-like_dom_sf"/>
</dbReference>